<evidence type="ECO:0000313" key="2">
    <source>
        <dbReference type="Proteomes" id="UP000610760"/>
    </source>
</evidence>
<evidence type="ECO:0008006" key="3">
    <source>
        <dbReference type="Google" id="ProtNLM"/>
    </source>
</evidence>
<organism evidence="1 2">
    <name type="scientific">Fumia xinanensis</name>
    <dbReference type="NCBI Taxonomy" id="2763659"/>
    <lineage>
        <taxon>Bacteria</taxon>
        <taxon>Bacillati</taxon>
        <taxon>Bacillota</taxon>
        <taxon>Clostridia</taxon>
        <taxon>Eubacteriales</taxon>
        <taxon>Oscillospiraceae</taxon>
        <taxon>Fumia</taxon>
    </lineage>
</organism>
<dbReference type="RefSeq" id="WP_249295980.1">
    <property type="nucleotide sequence ID" value="NZ_JACRSV010000004.1"/>
</dbReference>
<accession>A0A926E2Z8</accession>
<proteinExistence type="predicted"/>
<keyword evidence="2" id="KW-1185">Reference proteome</keyword>
<sequence>MIMQGIHDITNNCVEDIIMTFALHNDLPYIYMYADNWKFFCEYNGNGILGDYIGAAEYHSLFPHQEICKQLLGINLELINESIELIEQRLLANQFLCIYLDVFHCNWSAAYHQTHIQHCFIVKRMEAKKLFICDDPYLSVNPAKISIADMLCYNGRLFTVTKDSKDTTMVNIYKILHYILRDSYAVAPSIRKFANFFREYDLQKEMIENTNIAYCPLLRALVYIMHSRINLGKLFLYLGNKNSLIPYLQLSKNFCQIGEMWRNVKNQTAKTLISKQHSSKTILDMILSISNEEEKLSELIHKKLKTGELFCG</sequence>
<dbReference type="EMBL" id="JACRSV010000004">
    <property type="protein sequence ID" value="MBC8560734.1"/>
    <property type="molecule type" value="Genomic_DNA"/>
</dbReference>
<reference evidence="1" key="1">
    <citation type="submission" date="2020-08" db="EMBL/GenBank/DDBJ databases">
        <title>Genome public.</title>
        <authorList>
            <person name="Liu C."/>
            <person name="Sun Q."/>
        </authorList>
    </citation>
    <scope>NUCLEOTIDE SEQUENCE</scope>
    <source>
        <strain evidence="1">NSJ-33</strain>
    </source>
</reference>
<protein>
    <recommendedName>
        <fullName evidence="3">Butirosin biosynthesis protein H N-terminal domain-containing protein</fullName>
    </recommendedName>
</protein>
<name>A0A926E2Z8_9FIRM</name>
<dbReference type="AlphaFoldDB" id="A0A926E2Z8"/>
<gene>
    <name evidence="1" type="ORF">H8710_11735</name>
</gene>
<comment type="caution">
    <text evidence="1">The sequence shown here is derived from an EMBL/GenBank/DDBJ whole genome shotgun (WGS) entry which is preliminary data.</text>
</comment>
<dbReference type="Proteomes" id="UP000610760">
    <property type="component" value="Unassembled WGS sequence"/>
</dbReference>
<evidence type="ECO:0000313" key="1">
    <source>
        <dbReference type="EMBL" id="MBC8560734.1"/>
    </source>
</evidence>